<proteinExistence type="predicted"/>
<reference evidence="2 3" key="1">
    <citation type="submission" date="2017-02" db="EMBL/GenBank/DDBJ databases">
        <authorList>
            <person name="Peterson S.W."/>
        </authorList>
    </citation>
    <scope>NUCLEOTIDE SEQUENCE [LARGE SCALE GENOMIC DNA]</scope>
    <source>
        <strain evidence="2 3">P15</strain>
    </source>
</reference>
<name>A0A1T5J830_9GAMM</name>
<feature type="compositionally biased region" description="Polar residues" evidence="1">
    <location>
        <begin position="1"/>
        <end position="10"/>
    </location>
</feature>
<dbReference type="OrthoDB" id="5958972at2"/>
<dbReference type="AlphaFoldDB" id="A0A1T5J830"/>
<evidence type="ECO:0000256" key="1">
    <source>
        <dbReference type="SAM" id="MobiDB-lite"/>
    </source>
</evidence>
<dbReference type="Proteomes" id="UP000190341">
    <property type="component" value="Unassembled WGS sequence"/>
</dbReference>
<evidence type="ECO:0000313" key="3">
    <source>
        <dbReference type="Proteomes" id="UP000190341"/>
    </source>
</evidence>
<accession>A0A1T5J830</accession>
<organism evidence="2 3">
    <name type="scientific">Pseudoxanthomonas indica</name>
    <dbReference type="NCBI Taxonomy" id="428993"/>
    <lineage>
        <taxon>Bacteria</taxon>
        <taxon>Pseudomonadati</taxon>
        <taxon>Pseudomonadota</taxon>
        <taxon>Gammaproteobacteria</taxon>
        <taxon>Lysobacterales</taxon>
        <taxon>Lysobacteraceae</taxon>
        <taxon>Pseudoxanthomonas</taxon>
    </lineage>
</organism>
<gene>
    <name evidence="2" type="ORF">SAMN06296058_0600</name>
</gene>
<dbReference type="STRING" id="428993.SAMN06296058_0600"/>
<feature type="region of interest" description="Disordered" evidence="1">
    <location>
        <begin position="1"/>
        <end position="29"/>
    </location>
</feature>
<protein>
    <submittedName>
        <fullName evidence="2">Uncharacterized protein</fullName>
    </submittedName>
</protein>
<dbReference type="RefSeq" id="WP_079722981.1">
    <property type="nucleotide sequence ID" value="NZ_BMCL01000003.1"/>
</dbReference>
<sequence length="67" mass="7456">MNLPLHNTATYRDEAAGPDLPPAPAPKPDPAAIEQHLDANELALREHQRHVRDASYAPPPVDFFRVH</sequence>
<evidence type="ECO:0000313" key="2">
    <source>
        <dbReference type="EMBL" id="SKC47600.1"/>
    </source>
</evidence>
<dbReference type="EMBL" id="FUZV01000001">
    <property type="protein sequence ID" value="SKC47600.1"/>
    <property type="molecule type" value="Genomic_DNA"/>
</dbReference>
<keyword evidence="3" id="KW-1185">Reference proteome</keyword>
<feature type="compositionally biased region" description="Pro residues" evidence="1">
    <location>
        <begin position="19"/>
        <end position="29"/>
    </location>
</feature>